<keyword evidence="7" id="KW-1185">Reference proteome</keyword>
<organism evidence="6 7">
    <name type="scientific">Phyllobacterium brassicacearum</name>
    <dbReference type="NCBI Taxonomy" id="314235"/>
    <lineage>
        <taxon>Bacteria</taxon>
        <taxon>Pseudomonadati</taxon>
        <taxon>Pseudomonadota</taxon>
        <taxon>Alphaproteobacteria</taxon>
        <taxon>Hyphomicrobiales</taxon>
        <taxon>Phyllobacteriaceae</taxon>
        <taxon>Phyllobacterium</taxon>
    </lineage>
</organism>
<comment type="subcellular location">
    <subcellularLocation>
        <location evidence="1">Endomembrane system</location>
        <topology evidence="1">Multi-pass membrane protein</topology>
    </subcellularLocation>
</comment>
<dbReference type="GO" id="GO:0012505">
    <property type="term" value="C:endomembrane system"/>
    <property type="evidence" value="ECO:0007669"/>
    <property type="project" value="UniProtKB-SubCell"/>
</dbReference>
<accession>A0A2P7BJL2</accession>
<evidence type="ECO:0000313" key="7">
    <source>
        <dbReference type="Proteomes" id="UP000241444"/>
    </source>
</evidence>
<dbReference type="PIRSF" id="PIRSF031804">
    <property type="entry name" value="UCP031804"/>
    <property type="match status" value="1"/>
</dbReference>
<dbReference type="RefSeq" id="WP_106712711.1">
    <property type="nucleotide sequence ID" value="NZ_PGGO01000015.1"/>
</dbReference>
<dbReference type="InterPro" id="IPR016983">
    <property type="entry name" value="UCP031804"/>
</dbReference>
<evidence type="ECO:0000256" key="3">
    <source>
        <dbReference type="ARBA" id="ARBA00022989"/>
    </source>
</evidence>
<evidence type="ECO:0000256" key="2">
    <source>
        <dbReference type="ARBA" id="ARBA00022692"/>
    </source>
</evidence>
<dbReference type="OrthoDB" id="9813247at2"/>
<dbReference type="AlphaFoldDB" id="A0A2P7BJL2"/>
<evidence type="ECO:0000313" key="6">
    <source>
        <dbReference type="EMBL" id="PSH66642.1"/>
    </source>
</evidence>
<evidence type="ECO:0000256" key="1">
    <source>
        <dbReference type="ARBA" id="ARBA00004127"/>
    </source>
</evidence>
<keyword evidence="2" id="KW-0812">Transmembrane</keyword>
<comment type="caution">
    <text evidence="6">The sequence shown here is derived from an EMBL/GenBank/DDBJ whole genome shotgun (WGS) entry which is preliminary data.</text>
</comment>
<gene>
    <name evidence="6" type="ORF">CU102_19235</name>
</gene>
<dbReference type="InterPro" id="IPR010652">
    <property type="entry name" value="DUF1232"/>
</dbReference>
<feature type="domain" description="DUF1232" evidence="5">
    <location>
        <begin position="63"/>
        <end position="97"/>
    </location>
</feature>
<name>A0A2P7BJL2_9HYPH</name>
<reference evidence="7" key="1">
    <citation type="submission" date="2017-11" db="EMBL/GenBank/DDBJ databases">
        <authorList>
            <person name="Kuznetsova I."/>
            <person name="Sazanova A."/>
            <person name="Chirak E."/>
            <person name="Safronova V."/>
            <person name="Willems A."/>
        </authorList>
    </citation>
    <scope>NUCLEOTIDE SEQUENCE [LARGE SCALE GENOMIC DNA]</scope>
    <source>
        <strain evidence="7">STM 196</strain>
    </source>
</reference>
<dbReference type="EMBL" id="PGGO01000015">
    <property type="protein sequence ID" value="PSH66642.1"/>
    <property type="molecule type" value="Genomic_DNA"/>
</dbReference>
<dbReference type="Pfam" id="PF06803">
    <property type="entry name" value="DUF1232"/>
    <property type="match status" value="1"/>
</dbReference>
<proteinExistence type="predicted"/>
<dbReference type="Proteomes" id="UP000241444">
    <property type="component" value="Unassembled WGS sequence"/>
</dbReference>
<sequence length="132" mass="14420">MDDIKIGEILEPGSEDNQRSREERVRARFWKTASKAAKAIPFLDEVIAGYFCALDPATPTRVRGVLLASLAYFVLPLDFIPDFLLGLGFTDDMAVLMAALTAIRTNITPAHRAAAKKALEDLDRDSSPQGGL</sequence>
<keyword evidence="4" id="KW-0472">Membrane</keyword>
<protein>
    <recommendedName>
        <fullName evidence="5">DUF1232 domain-containing protein</fullName>
    </recommendedName>
</protein>
<evidence type="ECO:0000256" key="4">
    <source>
        <dbReference type="ARBA" id="ARBA00023136"/>
    </source>
</evidence>
<keyword evidence="3" id="KW-1133">Transmembrane helix</keyword>
<evidence type="ECO:0000259" key="5">
    <source>
        <dbReference type="Pfam" id="PF06803"/>
    </source>
</evidence>